<dbReference type="InterPro" id="IPR046439">
    <property type="entry name" value="ZF_RZ_dom"/>
</dbReference>
<keyword evidence="6" id="KW-0391">Immunity</keyword>
<dbReference type="GO" id="GO:0008270">
    <property type="term" value="F:zinc ion binding"/>
    <property type="evidence" value="ECO:0007669"/>
    <property type="project" value="UniProtKB-KW"/>
</dbReference>
<evidence type="ECO:0000256" key="2">
    <source>
        <dbReference type="ARBA" id="ARBA00022490"/>
    </source>
</evidence>
<dbReference type="Proteomes" id="UP000663853">
    <property type="component" value="Unassembled WGS sequence"/>
</dbReference>
<evidence type="ECO:0000259" key="7">
    <source>
        <dbReference type="PROSITE" id="PS51981"/>
    </source>
</evidence>
<reference evidence="8" key="1">
    <citation type="submission" date="2021-01" db="EMBL/GenBank/DDBJ databases">
        <authorList>
            <person name="Kaushik A."/>
        </authorList>
    </citation>
    <scope>NUCLEOTIDE SEQUENCE</scope>
    <source>
        <strain evidence="8">AG6-10EEA</strain>
    </source>
</reference>
<evidence type="ECO:0000313" key="9">
    <source>
        <dbReference type="Proteomes" id="UP000663853"/>
    </source>
</evidence>
<comment type="subcellular location">
    <subcellularLocation>
        <location evidence="1">Cytoplasm</location>
    </subcellularLocation>
</comment>
<keyword evidence="5" id="KW-0862">Zinc</keyword>
<evidence type="ECO:0000256" key="1">
    <source>
        <dbReference type="ARBA" id="ARBA00004496"/>
    </source>
</evidence>
<evidence type="ECO:0000256" key="4">
    <source>
        <dbReference type="ARBA" id="ARBA00022771"/>
    </source>
</evidence>
<evidence type="ECO:0000256" key="3">
    <source>
        <dbReference type="ARBA" id="ARBA00022723"/>
    </source>
</evidence>
<dbReference type="AlphaFoldDB" id="A0A8H2XXX7"/>
<dbReference type="GO" id="GO:0002376">
    <property type="term" value="P:immune system process"/>
    <property type="evidence" value="ECO:0007669"/>
    <property type="project" value="UniProtKB-KW"/>
</dbReference>
<evidence type="ECO:0000256" key="5">
    <source>
        <dbReference type="ARBA" id="ARBA00022833"/>
    </source>
</evidence>
<evidence type="ECO:0000313" key="8">
    <source>
        <dbReference type="EMBL" id="CAE6437809.1"/>
    </source>
</evidence>
<protein>
    <recommendedName>
        <fullName evidence="7">RZ-type domain-containing protein</fullName>
    </recommendedName>
</protein>
<dbReference type="PROSITE" id="PS51981">
    <property type="entry name" value="ZF_RZ"/>
    <property type="match status" value="1"/>
</dbReference>
<proteinExistence type="predicted"/>
<gene>
    <name evidence="8" type="ORF">RDB_LOCUS32654</name>
</gene>
<keyword evidence="4" id="KW-0863">Zinc-finger</keyword>
<comment type="caution">
    <text evidence="8">The sequence shown here is derived from an EMBL/GenBank/DDBJ whole genome shotgun (WGS) entry which is preliminary data.</text>
</comment>
<keyword evidence="2" id="KW-0963">Cytoplasm</keyword>
<feature type="non-terminal residue" evidence="8">
    <location>
        <position position="1"/>
    </location>
</feature>
<evidence type="ECO:0000256" key="6">
    <source>
        <dbReference type="ARBA" id="ARBA00022859"/>
    </source>
</evidence>
<name>A0A8H2XXX7_9AGAM</name>
<dbReference type="Pfam" id="PF20173">
    <property type="entry name" value="ZnF_RZ-type"/>
    <property type="match status" value="1"/>
</dbReference>
<feature type="domain" description="RZ-type" evidence="7">
    <location>
        <begin position="111"/>
        <end position="189"/>
    </location>
</feature>
<keyword evidence="3" id="KW-0479">Metal-binding</keyword>
<organism evidence="8 9">
    <name type="scientific">Rhizoctonia solani</name>
    <dbReference type="NCBI Taxonomy" id="456999"/>
    <lineage>
        <taxon>Eukaryota</taxon>
        <taxon>Fungi</taxon>
        <taxon>Dikarya</taxon>
        <taxon>Basidiomycota</taxon>
        <taxon>Agaricomycotina</taxon>
        <taxon>Agaricomycetes</taxon>
        <taxon>Cantharellales</taxon>
        <taxon>Ceratobasidiaceae</taxon>
        <taxon>Rhizoctonia</taxon>
    </lineage>
</organism>
<sequence>SESWNKAAKCQVIAMQAQFELAAHQCRTTIEYGRLTAATKAELAGKCAKKLEEAQALRMKVSQEYVGRGANDLQARMQWIEENFLTPTIHILDSWKELKQAVESGVWYTTLTKEESRDIMRALMAGSDHLSHTGHFYECVNGHPYVIGECGGAVHRSTCPECGAVIGGSNHAVDSGNRHAQRFVELAREEGVQASPWAWGPGLG</sequence>
<dbReference type="GO" id="GO:0005737">
    <property type="term" value="C:cytoplasm"/>
    <property type="evidence" value="ECO:0007669"/>
    <property type="project" value="UniProtKB-SubCell"/>
</dbReference>
<dbReference type="EMBL" id="CAJMXA010000628">
    <property type="protein sequence ID" value="CAE6437809.1"/>
    <property type="molecule type" value="Genomic_DNA"/>
</dbReference>
<accession>A0A8H2XXX7</accession>